<evidence type="ECO:0000313" key="3">
    <source>
        <dbReference type="Proteomes" id="UP000277811"/>
    </source>
</evidence>
<reference evidence="2 3" key="1">
    <citation type="submission" date="2018-06" db="EMBL/GenBank/DDBJ databases">
        <authorList>
            <person name="Strepis N."/>
        </authorList>
    </citation>
    <scope>NUCLEOTIDE SEQUENCE [LARGE SCALE GENOMIC DNA]</scope>
    <source>
        <strain evidence="2">LUCI</strain>
    </source>
</reference>
<protein>
    <submittedName>
        <fullName evidence="2">Uncharacterized protein</fullName>
    </submittedName>
</protein>
<proteinExistence type="predicted"/>
<gene>
    <name evidence="2" type="ORF">LUCI_2560</name>
</gene>
<dbReference type="RefSeq" id="WP_207857583.1">
    <property type="nucleotide sequence ID" value="NZ_UPPP01000072.1"/>
</dbReference>
<keyword evidence="1" id="KW-0175">Coiled coil</keyword>
<dbReference type="EMBL" id="UPPP01000072">
    <property type="protein sequence ID" value="VBB07316.1"/>
    <property type="molecule type" value="Genomic_DNA"/>
</dbReference>
<feature type="coiled-coil region" evidence="1">
    <location>
        <begin position="68"/>
        <end position="108"/>
    </location>
</feature>
<sequence length="114" mass="12904">MAIFKLLPDESVLFSLTPDEATLLFYLLGVAAAQPLTIDEINVLANGLFEMSQVMFVVAAQRTFINDASAAQQKQEEAEKAKEKEKSHEKLEVMIKELQFQMKQMQKQIDALKK</sequence>
<keyword evidence="3" id="KW-1185">Reference proteome</keyword>
<evidence type="ECO:0000256" key="1">
    <source>
        <dbReference type="SAM" id="Coils"/>
    </source>
</evidence>
<organism evidence="2 3">
    <name type="scientific">Lucifera butyrica</name>
    <dbReference type="NCBI Taxonomy" id="1351585"/>
    <lineage>
        <taxon>Bacteria</taxon>
        <taxon>Bacillati</taxon>
        <taxon>Bacillota</taxon>
        <taxon>Negativicutes</taxon>
        <taxon>Veillonellales</taxon>
        <taxon>Veillonellaceae</taxon>
        <taxon>Lucifera</taxon>
    </lineage>
</organism>
<dbReference type="Proteomes" id="UP000277811">
    <property type="component" value="Unassembled WGS sequence"/>
</dbReference>
<accession>A0A498R3S3</accession>
<dbReference type="AlphaFoldDB" id="A0A498R3S3"/>
<name>A0A498R3S3_9FIRM</name>
<evidence type="ECO:0000313" key="2">
    <source>
        <dbReference type="EMBL" id="VBB07316.1"/>
    </source>
</evidence>